<dbReference type="OrthoDB" id="5899304at2"/>
<evidence type="ECO:0000259" key="2">
    <source>
        <dbReference type="Pfam" id="PF18623"/>
    </source>
</evidence>
<proteinExistence type="predicted"/>
<feature type="region of interest" description="Disordered" evidence="1">
    <location>
        <begin position="282"/>
        <end position="315"/>
    </location>
</feature>
<name>A0A557PCZ6_9VIBR</name>
<evidence type="ECO:0000256" key="1">
    <source>
        <dbReference type="SAM" id="MobiDB-lite"/>
    </source>
</evidence>
<protein>
    <recommendedName>
        <fullName evidence="2">TnsE C-terminal domain-containing protein</fullName>
    </recommendedName>
</protein>
<dbReference type="InterPro" id="IPR041419">
    <property type="entry name" value="TnsE_C"/>
</dbReference>
<dbReference type="Proteomes" id="UP000319828">
    <property type="component" value="Unassembled WGS sequence"/>
</dbReference>
<organism evidence="3 4">
    <name type="scientific">Vibrio algivorus</name>
    <dbReference type="NCBI Taxonomy" id="1667024"/>
    <lineage>
        <taxon>Bacteria</taxon>
        <taxon>Pseudomonadati</taxon>
        <taxon>Pseudomonadota</taxon>
        <taxon>Gammaproteobacteria</taxon>
        <taxon>Vibrionales</taxon>
        <taxon>Vibrionaceae</taxon>
        <taxon>Vibrio</taxon>
    </lineage>
</organism>
<dbReference type="AlphaFoldDB" id="A0A557PCZ6"/>
<feature type="region of interest" description="Disordered" evidence="1">
    <location>
        <begin position="343"/>
        <end position="374"/>
    </location>
</feature>
<feature type="compositionally biased region" description="Acidic residues" evidence="1">
    <location>
        <begin position="354"/>
        <end position="364"/>
    </location>
</feature>
<evidence type="ECO:0000313" key="4">
    <source>
        <dbReference type="Proteomes" id="UP000319828"/>
    </source>
</evidence>
<accession>A0A557PCZ6</accession>
<comment type="caution">
    <text evidence="3">The sequence shown here is derived from an EMBL/GenBank/DDBJ whole genome shotgun (WGS) entry which is preliminary data.</text>
</comment>
<dbReference type="RefSeq" id="WP_144387551.1">
    <property type="nucleotide sequence ID" value="NZ_CANNCB010000002.1"/>
</dbReference>
<gene>
    <name evidence="3" type="ORF">FOF44_04150</name>
</gene>
<sequence>MSELDKVGISGIPKGSKLILLGDWYRMPGDDWQIVCYFWHDEMHTIRKSLPIDMLPTLTTGTKFPRETIENVAKGWSGTFQVPKMSHWSKCRYGDIPKSLHRAEQYSEQIDDSVVYRLDSEGRTYWIPAIELARMLFFHSAEVTRASVYQGNTWQLGKSSAQDWIGEVELSSNIPVRYLNSLQFRKFFTWLFFVPEAEKSFCSIFAHINRTTREIDNGARWTFDFSPPDLGNCEISYAGFTGGESKEHIYIREIRSISGLQSPELDTVFFSHPDDVLYLEADSEESDDEGKSRKPNKPPVNIKELDPDGNPKASKKRYLVKLGRTGLNFDVELDCRRSPRHVRALPPYTKPELDDNQEQSEEELASLQEGKDAGKGVRADIDNLEPPKLIEAPEKIAFFQTMLDQLESKYHWTIDYQMGDVPKQKCRSAHLIDGRPRQYCHVVIQRDDTTTVQILEIELTKEESLSTLFFRAKSGSSIYQSILNELMTRDKDKGLNAMSWKRQFNSSITNVCVYLGHPDNKVKSEGDALEAWVARAAEKVLII</sequence>
<feature type="domain" description="TnsE C-terminal" evidence="2">
    <location>
        <begin position="398"/>
        <end position="535"/>
    </location>
</feature>
<dbReference type="EMBL" id="VMKJ01000005">
    <property type="protein sequence ID" value="TVO38532.1"/>
    <property type="molecule type" value="Genomic_DNA"/>
</dbReference>
<dbReference type="Pfam" id="PF18623">
    <property type="entry name" value="TnsE_C"/>
    <property type="match status" value="1"/>
</dbReference>
<reference evidence="3 4" key="1">
    <citation type="submission" date="2019-07" db="EMBL/GenBank/DDBJ databases">
        <title>The draft genome sequence of Vibrio algivorus M1486.</title>
        <authorList>
            <person name="Meng X."/>
        </authorList>
    </citation>
    <scope>NUCLEOTIDE SEQUENCE [LARGE SCALE GENOMIC DNA]</scope>
    <source>
        <strain evidence="3 4">M1486</strain>
    </source>
</reference>
<evidence type="ECO:0000313" key="3">
    <source>
        <dbReference type="EMBL" id="TVO38532.1"/>
    </source>
</evidence>